<dbReference type="KEGG" id="cex:CSE_02290"/>
<keyword evidence="2 5" id="KW-0378">Hydrolase</keyword>
<evidence type="ECO:0000256" key="2">
    <source>
        <dbReference type="ARBA" id="ARBA00022801"/>
    </source>
</evidence>
<dbReference type="Gene3D" id="3.20.20.140">
    <property type="entry name" value="Metal-dependent hydrolases"/>
    <property type="match status" value="1"/>
</dbReference>
<dbReference type="NCBIfam" id="NF006055">
    <property type="entry name" value="PRK08203.1"/>
    <property type="match status" value="1"/>
</dbReference>
<dbReference type="AlphaFoldDB" id="A0A7U6GDE3"/>
<keyword evidence="3" id="KW-0862">Zinc</keyword>
<dbReference type="GO" id="GO:0019239">
    <property type="term" value="F:deaminase activity"/>
    <property type="evidence" value="ECO:0007669"/>
    <property type="project" value="UniProtKB-ARBA"/>
</dbReference>
<accession>A0A7U6GDE3</accession>
<organism evidence="5 6">
    <name type="scientific">Caldisericum exile (strain DSM 21853 / NBRC 104410 / AZM16c01)</name>
    <dbReference type="NCBI Taxonomy" id="511051"/>
    <lineage>
        <taxon>Bacteria</taxon>
        <taxon>Pseudomonadati</taxon>
        <taxon>Caldisericota/Cryosericota group</taxon>
        <taxon>Caldisericota</taxon>
        <taxon>Caldisericia</taxon>
        <taxon>Caldisericales</taxon>
        <taxon>Caldisericaceae</taxon>
        <taxon>Caldisericum</taxon>
    </lineage>
</organism>
<proteinExistence type="predicted"/>
<dbReference type="GO" id="GO:0046872">
    <property type="term" value="F:metal ion binding"/>
    <property type="evidence" value="ECO:0007669"/>
    <property type="project" value="UniProtKB-KW"/>
</dbReference>
<dbReference type="PANTHER" id="PTHR43794:SF11">
    <property type="entry name" value="AMIDOHYDROLASE-RELATED DOMAIN-CONTAINING PROTEIN"/>
    <property type="match status" value="1"/>
</dbReference>
<dbReference type="RefSeq" id="WP_014452762.1">
    <property type="nucleotide sequence ID" value="NC_017096.1"/>
</dbReference>
<reference evidence="5 6" key="1">
    <citation type="submission" date="2011-01" db="EMBL/GenBank/DDBJ databases">
        <title>Whole genome sequence of Caldisericum exile AZM16c01.</title>
        <authorList>
            <person name="Narita-Yamada S."/>
            <person name="Kawakoshi A."/>
            <person name="Nakamura S."/>
            <person name="Sasagawa M."/>
            <person name="Fukada J."/>
            <person name="Sekine M."/>
            <person name="Kato Y."/>
            <person name="Fukai R."/>
            <person name="Sasaki K."/>
            <person name="Hanamaki A."/>
            <person name="Narita H."/>
            <person name="Konno Y."/>
            <person name="Mori K."/>
            <person name="Yamazaki S."/>
            <person name="Suzuki K."/>
            <person name="Fujita N."/>
        </authorList>
    </citation>
    <scope>NUCLEOTIDE SEQUENCE [LARGE SCALE GENOMIC DNA]</scope>
    <source>
        <strain evidence="6">DSM 21853 / NBRC 104410 / AZM16c01</strain>
    </source>
</reference>
<dbReference type="FunFam" id="3.20.20.140:FF:000014">
    <property type="entry name" value="5-methylthioadenosine/S-adenosylhomocysteine deaminase"/>
    <property type="match status" value="1"/>
</dbReference>
<dbReference type="InterPro" id="IPR006680">
    <property type="entry name" value="Amidohydro-rel"/>
</dbReference>
<dbReference type="SUPFAM" id="SSF51556">
    <property type="entry name" value="Metallo-dependent hydrolases"/>
    <property type="match status" value="1"/>
</dbReference>
<dbReference type="InterPro" id="IPR032466">
    <property type="entry name" value="Metal_Hydrolase"/>
</dbReference>
<evidence type="ECO:0000313" key="5">
    <source>
        <dbReference type="EMBL" id="BAL80355.1"/>
    </source>
</evidence>
<dbReference type="InterPro" id="IPR050287">
    <property type="entry name" value="MTA/SAH_deaminase"/>
</dbReference>
<dbReference type="SUPFAM" id="SSF51338">
    <property type="entry name" value="Composite domain of metallo-dependent hydrolases"/>
    <property type="match status" value="1"/>
</dbReference>
<gene>
    <name evidence="5" type="ordered locus">CSE_02290</name>
</gene>
<evidence type="ECO:0000259" key="4">
    <source>
        <dbReference type="Pfam" id="PF01979"/>
    </source>
</evidence>
<keyword evidence="6" id="KW-1185">Reference proteome</keyword>
<dbReference type="GO" id="GO:0016814">
    <property type="term" value="F:hydrolase activity, acting on carbon-nitrogen (but not peptide) bonds, in cyclic amidines"/>
    <property type="evidence" value="ECO:0007669"/>
    <property type="project" value="UniProtKB-ARBA"/>
</dbReference>
<evidence type="ECO:0000256" key="3">
    <source>
        <dbReference type="ARBA" id="ARBA00022833"/>
    </source>
</evidence>
<feature type="domain" description="Amidohydrolase-related" evidence="4">
    <location>
        <begin position="56"/>
        <end position="425"/>
    </location>
</feature>
<protein>
    <submittedName>
        <fullName evidence="5">Hydrolase</fullName>
    </submittedName>
</protein>
<dbReference type="Gene3D" id="2.30.40.10">
    <property type="entry name" value="Urease, subunit C, domain 1"/>
    <property type="match status" value="1"/>
</dbReference>
<evidence type="ECO:0000313" key="6">
    <source>
        <dbReference type="Proteomes" id="UP000004793"/>
    </source>
</evidence>
<dbReference type="CDD" id="cd01298">
    <property type="entry name" value="ATZ_TRZ_like"/>
    <property type="match status" value="1"/>
</dbReference>
<name>A0A7U6GDE3_CALEA</name>
<sequence length="454" mass="51219">MRTLIKNIDTLATFDSEERELKNAWIEIEDNIIKEIGVNTPPQGEFGKVIDAKGMVMLPGFVNTHHHFYQSLFRAVRQVQDAKLFDWLVFLYERWKYIDEEAVYISSIVAILEMMKSGVTTTTDHLYLFPKGHPNLYDAEVEGARLTGVRFYGTRGSMSLSKKDGGLPPDSVVQTEEEILKDYERVVKLYHDPKPFSMSRVALAPCSPFSVTKELMILTREFAEKHDLLLHTHLAETKDEDEFCIEKFGKRPVDYMEELGWLSDRVWFAHLVHLTDIDIKKLSDARVGMAHCPTSNMRLGSGISPVYKMKNTNMRIGLAVDGSSSNDTGNFLLEIRNAMLLQRVAFGESALTASEALKLGTFGGASVLRMEKEIGSIEVGKAADIIGFKLDDRLEFAGGLSDPVRALVFCDAKGVDFSMINGNVVIEDGRFVHIDEEKYIQKQNEISRKLLSME</sequence>
<dbReference type="PANTHER" id="PTHR43794">
    <property type="entry name" value="AMINOHYDROLASE SSNA-RELATED"/>
    <property type="match status" value="1"/>
</dbReference>
<dbReference type="InterPro" id="IPR011059">
    <property type="entry name" value="Metal-dep_hydrolase_composite"/>
</dbReference>
<dbReference type="EMBL" id="AP012051">
    <property type="protein sequence ID" value="BAL80355.1"/>
    <property type="molecule type" value="Genomic_DNA"/>
</dbReference>
<dbReference type="Pfam" id="PF01979">
    <property type="entry name" value="Amidohydro_1"/>
    <property type="match status" value="1"/>
</dbReference>
<keyword evidence="1" id="KW-0479">Metal-binding</keyword>
<evidence type="ECO:0000256" key="1">
    <source>
        <dbReference type="ARBA" id="ARBA00022723"/>
    </source>
</evidence>
<dbReference type="OrthoDB" id="9796020at2"/>
<dbReference type="Proteomes" id="UP000004793">
    <property type="component" value="Chromosome"/>
</dbReference>